<dbReference type="PANTHER" id="PTHR46796">
    <property type="entry name" value="HTH-TYPE TRANSCRIPTIONAL ACTIVATOR RHAS-RELATED"/>
    <property type="match status" value="1"/>
</dbReference>
<dbReference type="InterPro" id="IPR050204">
    <property type="entry name" value="AraC_XylS_family_regulators"/>
</dbReference>
<evidence type="ECO:0000313" key="6">
    <source>
        <dbReference type="Proteomes" id="UP001344888"/>
    </source>
</evidence>
<evidence type="ECO:0000256" key="1">
    <source>
        <dbReference type="ARBA" id="ARBA00023015"/>
    </source>
</evidence>
<keyword evidence="3" id="KW-0804">Transcription</keyword>
<feature type="domain" description="HTH araC/xylS-type" evidence="4">
    <location>
        <begin position="159"/>
        <end position="256"/>
    </location>
</feature>
<dbReference type="GO" id="GO:0043565">
    <property type="term" value="F:sequence-specific DNA binding"/>
    <property type="evidence" value="ECO:0007669"/>
    <property type="project" value="InterPro"/>
</dbReference>
<name>A0AAW9NSE8_9BACL</name>
<organism evidence="5 6">
    <name type="scientific">Metasolibacillus meyeri</name>
    <dbReference type="NCBI Taxonomy" id="1071052"/>
    <lineage>
        <taxon>Bacteria</taxon>
        <taxon>Bacillati</taxon>
        <taxon>Bacillota</taxon>
        <taxon>Bacilli</taxon>
        <taxon>Bacillales</taxon>
        <taxon>Caryophanaceae</taxon>
        <taxon>Metasolibacillus</taxon>
    </lineage>
</organism>
<dbReference type="Pfam" id="PF02311">
    <property type="entry name" value="AraC_binding"/>
    <property type="match status" value="1"/>
</dbReference>
<dbReference type="Pfam" id="PF12833">
    <property type="entry name" value="HTH_18"/>
    <property type="match status" value="1"/>
</dbReference>
<dbReference type="SUPFAM" id="SSF51215">
    <property type="entry name" value="Regulatory protein AraC"/>
    <property type="match status" value="1"/>
</dbReference>
<protein>
    <submittedName>
        <fullName evidence="5">AraC family transcriptional regulator</fullName>
    </submittedName>
</protein>
<dbReference type="InterPro" id="IPR003313">
    <property type="entry name" value="AraC-bd"/>
</dbReference>
<dbReference type="PANTHER" id="PTHR46796:SF12">
    <property type="entry name" value="HTH-TYPE DNA-BINDING TRANSCRIPTIONAL ACTIVATOR EUTR"/>
    <property type="match status" value="1"/>
</dbReference>
<evidence type="ECO:0000256" key="3">
    <source>
        <dbReference type="ARBA" id="ARBA00023163"/>
    </source>
</evidence>
<dbReference type="InterPro" id="IPR037923">
    <property type="entry name" value="HTH-like"/>
</dbReference>
<dbReference type="InterPro" id="IPR009057">
    <property type="entry name" value="Homeodomain-like_sf"/>
</dbReference>
<dbReference type="PROSITE" id="PS01124">
    <property type="entry name" value="HTH_ARAC_FAMILY_2"/>
    <property type="match status" value="1"/>
</dbReference>
<keyword evidence="1" id="KW-0805">Transcription regulation</keyword>
<keyword evidence="6" id="KW-1185">Reference proteome</keyword>
<dbReference type="InterPro" id="IPR018060">
    <property type="entry name" value="HTH_AraC"/>
</dbReference>
<dbReference type="AlphaFoldDB" id="A0AAW9NSE8"/>
<dbReference type="Proteomes" id="UP001344888">
    <property type="component" value="Unassembled WGS sequence"/>
</dbReference>
<dbReference type="SUPFAM" id="SSF46689">
    <property type="entry name" value="Homeodomain-like"/>
    <property type="match status" value="1"/>
</dbReference>
<evidence type="ECO:0000259" key="4">
    <source>
        <dbReference type="PROSITE" id="PS01124"/>
    </source>
</evidence>
<dbReference type="GO" id="GO:0003700">
    <property type="term" value="F:DNA-binding transcription factor activity"/>
    <property type="evidence" value="ECO:0007669"/>
    <property type="project" value="InterPro"/>
</dbReference>
<dbReference type="EMBL" id="JARSFG010000035">
    <property type="protein sequence ID" value="MEC1180587.1"/>
    <property type="molecule type" value="Genomic_DNA"/>
</dbReference>
<dbReference type="Gene3D" id="1.10.10.60">
    <property type="entry name" value="Homeodomain-like"/>
    <property type="match status" value="2"/>
</dbReference>
<evidence type="ECO:0000256" key="2">
    <source>
        <dbReference type="ARBA" id="ARBA00023125"/>
    </source>
</evidence>
<gene>
    <name evidence="5" type="ORF">P9B03_19170</name>
</gene>
<reference evidence="5 6" key="1">
    <citation type="submission" date="2023-03" db="EMBL/GenBank/DDBJ databases">
        <title>Bacillus Genome Sequencing.</title>
        <authorList>
            <person name="Dunlap C."/>
        </authorList>
    </citation>
    <scope>NUCLEOTIDE SEQUENCE [LARGE SCALE GENOMIC DNA]</scope>
    <source>
        <strain evidence="5 6">B-59205</strain>
    </source>
</reference>
<evidence type="ECO:0000313" key="5">
    <source>
        <dbReference type="EMBL" id="MEC1180587.1"/>
    </source>
</evidence>
<dbReference type="SMART" id="SM00342">
    <property type="entry name" value="HTH_ARAC"/>
    <property type="match status" value="1"/>
</dbReference>
<proteinExistence type="predicted"/>
<accession>A0AAW9NSE8</accession>
<comment type="caution">
    <text evidence="5">The sequence shown here is derived from an EMBL/GenBank/DDBJ whole genome shotgun (WGS) entry which is preliminary data.</text>
</comment>
<dbReference type="RefSeq" id="WP_326125108.1">
    <property type="nucleotide sequence ID" value="NZ_JARSFG010000035.1"/>
</dbReference>
<sequence length="258" mass="29773">MQSFTYKKAIGITALQASFTDFKYKKHAHQEYAFGVTLKGIQHYCLDGQLQLSYQNGVMLFNPEQVHDGMAHDHEGLDYVMLYIEPQLFLEAIQQKDVVCFKEPVIYNHLVKNNILALSKAILTQQNPALCSELFLHLADSLVEQDVSSALKKDSQLIQKAKEIMHAHSSHVFKMEDVCQEIDLTPFQFIRLFKKHNGITPYQYFLNYKVERAKNIIEQTGDIYTAVEQCGFVDLTHLNKQFKSIFGTTAYEYLTFIE</sequence>
<keyword evidence="2" id="KW-0238">DNA-binding</keyword>